<feature type="compositionally biased region" description="Polar residues" evidence="1">
    <location>
        <begin position="48"/>
        <end position="60"/>
    </location>
</feature>
<feature type="compositionally biased region" description="Basic and acidic residues" evidence="1">
    <location>
        <begin position="61"/>
        <end position="78"/>
    </location>
</feature>
<evidence type="ECO:0000256" key="1">
    <source>
        <dbReference type="SAM" id="MobiDB-lite"/>
    </source>
</evidence>
<comment type="caution">
    <text evidence="3">The sequence shown here is derived from an EMBL/GenBank/DDBJ whole genome shotgun (WGS) entry which is preliminary data.</text>
</comment>
<dbReference type="Proteomes" id="UP000789342">
    <property type="component" value="Unassembled WGS sequence"/>
</dbReference>
<sequence length="125" mass="13773">NSKLEVQDSHSIPLLATRKSDFVFIAKGDPLNALHVVAVGKTRTESINLNRVQKNGTSSNKAKEKQPSKSRSRSREQPPRIPFLNRLANGHRMTSQNEFSDEALLLFGNGDGGGGPLASMLEWLY</sequence>
<dbReference type="Pfam" id="PF20713">
    <property type="entry name" value="DUF6826"/>
    <property type="match status" value="1"/>
</dbReference>
<proteinExistence type="predicted"/>
<feature type="domain" description="DUF6826" evidence="2">
    <location>
        <begin position="2"/>
        <end position="51"/>
    </location>
</feature>
<feature type="region of interest" description="Disordered" evidence="1">
    <location>
        <begin position="48"/>
        <end position="92"/>
    </location>
</feature>
<name>A0A9N9DS69_9GLOM</name>
<organism evidence="3 4">
    <name type="scientific">Acaulospora morrowiae</name>
    <dbReference type="NCBI Taxonomy" id="94023"/>
    <lineage>
        <taxon>Eukaryota</taxon>
        <taxon>Fungi</taxon>
        <taxon>Fungi incertae sedis</taxon>
        <taxon>Mucoromycota</taxon>
        <taxon>Glomeromycotina</taxon>
        <taxon>Glomeromycetes</taxon>
        <taxon>Diversisporales</taxon>
        <taxon>Acaulosporaceae</taxon>
        <taxon>Acaulospora</taxon>
    </lineage>
</organism>
<evidence type="ECO:0000313" key="4">
    <source>
        <dbReference type="Proteomes" id="UP000789342"/>
    </source>
</evidence>
<dbReference type="AlphaFoldDB" id="A0A9N9DS69"/>
<evidence type="ECO:0000313" key="3">
    <source>
        <dbReference type="EMBL" id="CAG8646062.1"/>
    </source>
</evidence>
<dbReference type="InterPro" id="IPR049229">
    <property type="entry name" value="DUF6826"/>
</dbReference>
<accession>A0A9N9DS69</accession>
<gene>
    <name evidence="3" type="ORF">AMORRO_LOCUS9738</name>
</gene>
<keyword evidence="4" id="KW-1185">Reference proteome</keyword>
<protein>
    <submittedName>
        <fullName evidence="3">16059_t:CDS:1</fullName>
    </submittedName>
</protein>
<feature type="non-terminal residue" evidence="3">
    <location>
        <position position="1"/>
    </location>
</feature>
<dbReference type="EMBL" id="CAJVPV010009901">
    <property type="protein sequence ID" value="CAG8646062.1"/>
    <property type="molecule type" value="Genomic_DNA"/>
</dbReference>
<reference evidence="3" key="1">
    <citation type="submission" date="2021-06" db="EMBL/GenBank/DDBJ databases">
        <authorList>
            <person name="Kallberg Y."/>
            <person name="Tangrot J."/>
            <person name="Rosling A."/>
        </authorList>
    </citation>
    <scope>NUCLEOTIDE SEQUENCE</scope>
    <source>
        <strain evidence="3">CL551</strain>
    </source>
</reference>
<evidence type="ECO:0000259" key="2">
    <source>
        <dbReference type="Pfam" id="PF20713"/>
    </source>
</evidence>